<dbReference type="Pfam" id="PF07687">
    <property type="entry name" value="M20_dimer"/>
    <property type="match status" value="1"/>
</dbReference>
<dbReference type="Proteomes" id="UP000679848">
    <property type="component" value="Chromosome"/>
</dbReference>
<proteinExistence type="predicted"/>
<dbReference type="GO" id="GO:0046872">
    <property type="term" value="F:metal ion binding"/>
    <property type="evidence" value="ECO:0007669"/>
    <property type="project" value="UniProtKB-KW"/>
</dbReference>
<dbReference type="Pfam" id="PF01546">
    <property type="entry name" value="Peptidase_M20"/>
    <property type="match status" value="1"/>
</dbReference>
<dbReference type="RefSeq" id="WP_187029241.1">
    <property type="nucleotide sequence ID" value="NZ_AP023420.1"/>
</dbReference>
<evidence type="ECO:0000259" key="6">
    <source>
        <dbReference type="Pfam" id="PF07687"/>
    </source>
</evidence>
<dbReference type="EMBL" id="AP023420">
    <property type="protein sequence ID" value="BCK84613.1"/>
    <property type="molecule type" value="Genomic_DNA"/>
</dbReference>
<dbReference type="SUPFAM" id="SSF53187">
    <property type="entry name" value="Zn-dependent exopeptidases"/>
    <property type="match status" value="1"/>
</dbReference>
<reference evidence="7" key="1">
    <citation type="submission" date="2020-09" db="EMBL/GenBank/DDBJ databases">
        <title>New species isolated from human feces.</title>
        <authorList>
            <person name="Kitahara M."/>
            <person name="Shigeno Y."/>
            <person name="Shime M."/>
            <person name="Matsumoto Y."/>
            <person name="Nakamura S."/>
            <person name="Motooka D."/>
            <person name="Fukuoka S."/>
            <person name="Nishikawa H."/>
            <person name="Benno Y."/>
        </authorList>
    </citation>
    <scope>NUCLEOTIDE SEQUENCE</scope>
    <source>
        <strain evidence="7">MM59</strain>
    </source>
</reference>
<dbReference type="AlphaFoldDB" id="A0A810QJM5"/>
<feature type="active site" description="Proton acceptor" evidence="5">
    <location>
        <position position="149"/>
    </location>
</feature>
<evidence type="ECO:0000313" key="8">
    <source>
        <dbReference type="Proteomes" id="UP000679848"/>
    </source>
</evidence>
<feature type="domain" description="Peptidase M20 dimerisation" evidence="6">
    <location>
        <begin position="186"/>
        <end position="280"/>
    </location>
</feature>
<evidence type="ECO:0000256" key="1">
    <source>
        <dbReference type="ARBA" id="ARBA00001947"/>
    </source>
</evidence>
<evidence type="ECO:0000256" key="2">
    <source>
        <dbReference type="ARBA" id="ARBA00022723"/>
    </source>
</evidence>
<accession>A0A810QJM5</accession>
<feature type="active site" evidence="5">
    <location>
        <position position="87"/>
    </location>
</feature>
<dbReference type="InterPro" id="IPR002933">
    <property type="entry name" value="Peptidase_M20"/>
</dbReference>
<dbReference type="GO" id="GO:0016787">
    <property type="term" value="F:hydrolase activity"/>
    <property type="evidence" value="ECO:0007669"/>
    <property type="project" value="UniProtKB-KW"/>
</dbReference>
<keyword evidence="3" id="KW-0378">Hydrolase</keyword>
<dbReference type="PROSITE" id="PS00758">
    <property type="entry name" value="ARGE_DAPE_CPG2_1"/>
    <property type="match status" value="1"/>
</dbReference>
<comment type="cofactor">
    <cofactor evidence="1">
        <name>Zn(2+)</name>
        <dbReference type="ChEBI" id="CHEBI:29105"/>
    </cofactor>
</comment>
<keyword evidence="8" id="KW-1185">Reference proteome</keyword>
<keyword evidence="2" id="KW-0479">Metal-binding</keyword>
<dbReference type="PANTHER" id="PTHR43808">
    <property type="entry name" value="ACETYLORNITHINE DEACETYLASE"/>
    <property type="match status" value="1"/>
</dbReference>
<name>A0A810QJM5_9FIRM</name>
<evidence type="ECO:0000256" key="5">
    <source>
        <dbReference type="PIRSR" id="PIRSR037238-1"/>
    </source>
</evidence>
<gene>
    <name evidence="7" type="ORF">MM59RIKEN_19320</name>
</gene>
<evidence type="ECO:0000256" key="3">
    <source>
        <dbReference type="ARBA" id="ARBA00022801"/>
    </source>
</evidence>
<evidence type="ECO:0000256" key="4">
    <source>
        <dbReference type="ARBA" id="ARBA00022833"/>
    </source>
</evidence>
<dbReference type="Gene3D" id="3.40.630.10">
    <property type="entry name" value="Zn peptidases"/>
    <property type="match status" value="1"/>
</dbReference>
<keyword evidence="4" id="KW-0862">Zinc</keyword>
<dbReference type="InterPro" id="IPR036264">
    <property type="entry name" value="Bact_exopeptidase_dim_dom"/>
</dbReference>
<protein>
    <submittedName>
        <fullName evidence="7">Peptidase M20</fullName>
    </submittedName>
</protein>
<dbReference type="InterPro" id="IPR017150">
    <property type="entry name" value="Pept_M20_glutamate_carboxypep"/>
</dbReference>
<dbReference type="PANTHER" id="PTHR43808:SF9">
    <property type="entry name" value="BLL0789 PROTEIN"/>
    <property type="match status" value="1"/>
</dbReference>
<dbReference type="KEGG" id="pfaa:MM59RIKEN_19320"/>
<dbReference type="InterPro" id="IPR001261">
    <property type="entry name" value="ArgE/DapE_CS"/>
</dbReference>
<dbReference type="InterPro" id="IPR011650">
    <property type="entry name" value="Peptidase_M20_dimer"/>
</dbReference>
<organism evidence="7 8">
    <name type="scientific">Pusillibacter faecalis</name>
    <dbReference type="NCBI Taxonomy" id="2714358"/>
    <lineage>
        <taxon>Bacteria</taxon>
        <taxon>Bacillati</taxon>
        <taxon>Bacillota</taxon>
        <taxon>Clostridia</taxon>
        <taxon>Eubacteriales</taxon>
        <taxon>Oscillospiraceae</taxon>
        <taxon>Pusillibacter</taxon>
    </lineage>
</organism>
<dbReference type="Gene3D" id="3.30.70.360">
    <property type="match status" value="1"/>
</dbReference>
<dbReference type="PIRSF" id="PIRSF037238">
    <property type="entry name" value="Carboxypeptidase_G2"/>
    <property type="match status" value="1"/>
</dbReference>
<evidence type="ECO:0000313" key="7">
    <source>
        <dbReference type="EMBL" id="BCK84613.1"/>
    </source>
</evidence>
<dbReference type="SUPFAM" id="SSF55031">
    <property type="entry name" value="Bacterial exopeptidase dimerisation domain"/>
    <property type="match status" value="1"/>
</dbReference>
<sequence length="383" mass="41912">MGNSKMIEAFVADHREEFLSILEHVVNLESHTYGARETKNRCGLYLKELFEGLGFTVGTMDVGDVGIHVTGTYGSGTHKVLLVGHYDTVFPTGTTRERPFTVRDGKAFGPGIYDMKGGLISFYMAMKALRELHMMPEDKEVTFFFNCDEEAGSGTSKDAIMALASQSDACLVAEPGHNAPGYVTAERFGRSVVEITARGEASHAGNRPDYAANPLLELSYLIIELESLCDKKRGVWYSPVSLHGGDVGATAMTPADASVIYDIRYLNEDLGREVEEVLHTLRPKLKNVHLEISGGREKPPFAQSEIHAKVYNRAKEIVEELGYPYQPARLGGGSDCNFTASVGCPSLCGLGLNGDFLHNPKEYVQIDTIPTRVALVAELIRTL</sequence>
<dbReference type="InterPro" id="IPR050072">
    <property type="entry name" value="Peptidase_M20A"/>
</dbReference>